<proteinExistence type="predicted"/>
<dbReference type="OrthoDB" id="4903289at2759"/>
<sequence length="112" mass="12654">MRYTAVLAVLGFTGVMAESNFGPFGFFGPWFDGDFDIDDLANFRFPENPCEFIGGTCEATTLGFCSGRGDFSVDLPCGGRGIVGVGCCWHRDTSNLWFEQWKEWLERHRRHN</sequence>
<gene>
    <name evidence="2" type="ORF">A0O28_0081080</name>
</gene>
<protein>
    <recommendedName>
        <fullName evidence="4">SSCRP protein</fullName>
    </recommendedName>
</protein>
<dbReference type="AlphaFoldDB" id="A0A1T3CJW3"/>
<dbReference type="Proteomes" id="UP000191004">
    <property type="component" value="Unassembled WGS sequence"/>
</dbReference>
<feature type="signal peptide" evidence="1">
    <location>
        <begin position="1"/>
        <end position="17"/>
    </location>
</feature>
<evidence type="ECO:0000256" key="1">
    <source>
        <dbReference type="SAM" id="SignalP"/>
    </source>
</evidence>
<evidence type="ECO:0008006" key="4">
    <source>
        <dbReference type="Google" id="ProtNLM"/>
    </source>
</evidence>
<organism evidence="2 3">
    <name type="scientific">Trichoderma guizhouense</name>
    <dbReference type="NCBI Taxonomy" id="1491466"/>
    <lineage>
        <taxon>Eukaryota</taxon>
        <taxon>Fungi</taxon>
        <taxon>Dikarya</taxon>
        <taxon>Ascomycota</taxon>
        <taxon>Pezizomycotina</taxon>
        <taxon>Sordariomycetes</taxon>
        <taxon>Hypocreomycetidae</taxon>
        <taxon>Hypocreales</taxon>
        <taxon>Hypocreaceae</taxon>
        <taxon>Trichoderma</taxon>
    </lineage>
</organism>
<dbReference type="EMBL" id="LVVK01000015">
    <property type="protein sequence ID" value="OPB41390.1"/>
    <property type="molecule type" value="Genomic_DNA"/>
</dbReference>
<reference evidence="2 3" key="1">
    <citation type="submission" date="2016-04" db="EMBL/GenBank/DDBJ databases">
        <title>Multiple horizontal gene transfer events from other fungi enriched the ability of the initially mycotrophic fungus Trichoderma (Ascomycota) to feed on dead plant biomass.</title>
        <authorList>
            <person name="Atanasova L."/>
            <person name="Chenthamara K."/>
            <person name="Zhang J."/>
            <person name="Grujic M."/>
            <person name="Henrissat B."/>
            <person name="Kuo A."/>
            <person name="Aertz A."/>
            <person name="Salamov A."/>
            <person name="Lipzen A."/>
            <person name="Labutti K."/>
            <person name="Barry K."/>
            <person name="Miao Y."/>
            <person name="Rahimi M.J."/>
            <person name="Shen Q."/>
            <person name="Grigoriev I.V."/>
            <person name="Kubicek C.P."/>
            <person name="Druzhinina I.S."/>
        </authorList>
    </citation>
    <scope>NUCLEOTIDE SEQUENCE [LARGE SCALE GENOMIC DNA]</scope>
    <source>
        <strain evidence="2 3">NJAU 4742</strain>
    </source>
</reference>
<keyword evidence="1" id="KW-0732">Signal</keyword>
<name>A0A1T3CJW3_9HYPO</name>
<evidence type="ECO:0000313" key="2">
    <source>
        <dbReference type="EMBL" id="OPB41390.1"/>
    </source>
</evidence>
<evidence type="ECO:0000313" key="3">
    <source>
        <dbReference type="Proteomes" id="UP000191004"/>
    </source>
</evidence>
<feature type="chain" id="PRO_5013250388" description="SSCRP protein" evidence="1">
    <location>
        <begin position="18"/>
        <end position="112"/>
    </location>
</feature>
<comment type="caution">
    <text evidence="2">The sequence shown here is derived from an EMBL/GenBank/DDBJ whole genome shotgun (WGS) entry which is preliminary data.</text>
</comment>
<keyword evidence="3" id="KW-1185">Reference proteome</keyword>
<accession>A0A1T3CJW3</accession>